<evidence type="ECO:0008006" key="3">
    <source>
        <dbReference type="Google" id="ProtNLM"/>
    </source>
</evidence>
<dbReference type="AlphaFoldDB" id="A0A1F5TH14"/>
<accession>A0A1F5TH14</accession>
<proteinExistence type="predicted"/>
<evidence type="ECO:0000313" key="2">
    <source>
        <dbReference type="Proteomes" id="UP000178656"/>
    </source>
</evidence>
<gene>
    <name evidence="1" type="ORF">A2482_04090</name>
</gene>
<comment type="caution">
    <text evidence="1">The sequence shown here is derived from an EMBL/GenBank/DDBJ whole genome shotgun (WGS) entry which is preliminary data.</text>
</comment>
<sequence length="212" mass="23960">MSHSLLVTRPNFDLTTRYISAWAKKVIDFAKEKGVKVFDLDRARANRKEFESMVKRNNPAIIFLNGHGDYDVVDGQDNETLVRAGENEKMLCAKVVYALSCRSGKILGPSSIERGAEAYIGYTEDFIFLYDDEKRTRPEQDKTVEMFLEPSNQVVVSLLKNHTPMEACNNAKRAFSKRIGKLLTSNSTDLGGAAVKYLIWDRHNLVCCKKDG</sequence>
<name>A0A1F5TH14_9BACT</name>
<organism evidence="1 2">
    <name type="scientific">Candidatus Falkowbacteria bacterium RIFOXYC2_FULL_48_21</name>
    <dbReference type="NCBI Taxonomy" id="1798005"/>
    <lineage>
        <taxon>Bacteria</taxon>
        <taxon>Candidatus Falkowiibacteriota</taxon>
    </lineage>
</organism>
<evidence type="ECO:0000313" key="1">
    <source>
        <dbReference type="EMBL" id="OGF38218.1"/>
    </source>
</evidence>
<protein>
    <recommendedName>
        <fullName evidence="3">Gingipain domain-containing protein</fullName>
    </recommendedName>
</protein>
<reference evidence="1 2" key="1">
    <citation type="journal article" date="2016" name="Nat. Commun.">
        <title>Thousands of microbial genomes shed light on interconnected biogeochemical processes in an aquifer system.</title>
        <authorList>
            <person name="Anantharaman K."/>
            <person name="Brown C.T."/>
            <person name="Hug L.A."/>
            <person name="Sharon I."/>
            <person name="Castelle C.J."/>
            <person name="Probst A.J."/>
            <person name="Thomas B.C."/>
            <person name="Singh A."/>
            <person name="Wilkins M.J."/>
            <person name="Karaoz U."/>
            <person name="Brodie E.L."/>
            <person name="Williams K.H."/>
            <person name="Hubbard S.S."/>
            <person name="Banfield J.F."/>
        </authorList>
    </citation>
    <scope>NUCLEOTIDE SEQUENCE [LARGE SCALE GENOMIC DNA]</scope>
</reference>
<dbReference type="Proteomes" id="UP000178656">
    <property type="component" value="Unassembled WGS sequence"/>
</dbReference>
<dbReference type="EMBL" id="MFGM01000005">
    <property type="protein sequence ID" value="OGF38218.1"/>
    <property type="molecule type" value="Genomic_DNA"/>
</dbReference>